<evidence type="ECO:0000256" key="10">
    <source>
        <dbReference type="ARBA" id="ARBA00029409"/>
    </source>
</evidence>
<evidence type="ECO:0000256" key="9">
    <source>
        <dbReference type="ARBA" id="ARBA00022909"/>
    </source>
</evidence>
<evidence type="ECO:0000313" key="14">
    <source>
        <dbReference type="EMBL" id="TRO82249.1"/>
    </source>
</evidence>
<dbReference type="GO" id="GO:0005524">
    <property type="term" value="F:ATP binding"/>
    <property type="evidence" value="ECO:0007669"/>
    <property type="project" value="UniProtKB-KW"/>
</dbReference>
<evidence type="ECO:0000256" key="3">
    <source>
        <dbReference type="ARBA" id="ARBA00013253"/>
    </source>
</evidence>
<dbReference type="EC" id="2.7.6.3" evidence="3"/>
<evidence type="ECO:0000256" key="4">
    <source>
        <dbReference type="ARBA" id="ARBA00016218"/>
    </source>
</evidence>
<dbReference type="PANTHER" id="PTHR43071">
    <property type="entry name" value="2-AMINO-4-HYDROXY-6-HYDROXYMETHYLDIHYDROPTERIDINE PYROPHOSPHOKINASE"/>
    <property type="match status" value="1"/>
</dbReference>
<dbReference type="AlphaFoldDB" id="A0A550JGB2"/>
<keyword evidence="8" id="KW-0067">ATP-binding</keyword>
<dbReference type="GO" id="GO:0046656">
    <property type="term" value="P:folic acid biosynthetic process"/>
    <property type="evidence" value="ECO:0007669"/>
    <property type="project" value="UniProtKB-KW"/>
</dbReference>
<comment type="function">
    <text evidence="10">Catalyzes the transfer of pyrophosphate from adenosine triphosphate (ATP) to 6-hydroxymethyl-7,8-dihydropterin, an enzymatic step in folate biosynthesis pathway.</text>
</comment>
<keyword evidence="5 14" id="KW-0808">Transferase</keyword>
<evidence type="ECO:0000256" key="6">
    <source>
        <dbReference type="ARBA" id="ARBA00022741"/>
    </source>
</evidence>
<dbReference type="CDD" id="cd00483">
    <property type="entry name" value="HPPK"/>
    <property type="match status" value="1"/>
</dbReference>
<evidence type="ECO:0000256" key="2">
    <source>
        <dbReference type="ARBA" id="ARBA00005810"/>
    </source>
</evidence>
<evidence type="ECO:0000256" key="7">
    <source>
        <dbReference type="ARBA" id="ARBA00022777"/>
    </source>
</evidence>
<protein>
    <recommendedName>
        <fullName evidence="4">2-amino-4-hydroxy-6-hydroxymethyldihydropteridine pyrophosphokinase</fullName>
        <ecNumber evidence="3">2.7.6.3</ecNumber>
    </recommendedName>
    <alternativeName>
        <fullName evidence="11">6-hydroxymethyl-7,8-dihydropterin pyrophosphokinase</fullName>
    </alternativeName>
    <alternativeName>
        <fullName evidence="12">7,8-dihydro-6-hydroxymethylpterin-pyrophosphokinase</fullName>
    </alternativeName>
</protein>
<evidence type="ECO:0000259" key="13">
    <source>
        <dbReference type="PROSITE" id="PS00794"/>
    </source>
</evidence>
<dbReference type="EMBL" id="VJVV01000004">
    <property type="protein sequence ID" value="TRO82249.1"/>
    <property type="molecule type" value="Genomic_DNA"/>
</dbReference>
<dbReference type="Proteomes" id="UP000317155">
    <property type="component" value="Unassembled WGS sequence"/>
</dbReference>
<dbReference type="GO" id="GO:0016301">
    <property type="term" value="F:kinase activity"/>
    <property type="evidence" value="ECO:0007669"/>
    <property type="project" value="UniProtKB-KW"/>
</dbReference>
<keyword evidence="6" id="KW-0547">Nucleotide-binding</keyword>
<evidence type="ECO:0000256" key="11">
    <source>
        <dbReference type="ARBA" id="ARBA00029766"/>
    </source>
</evidence>
<accession>A0A550JGB2</accession>
<dbReference type="OrthoDB" id="9808041at2"/>
<organism evidence="14 15">
    <name type="scientific">Trichloromonas acetexigens</name>
    <dbReference type="NCBI Taxonomy" id="38815"/>
    <lineage>
        <taxon>Bacteria</taxon>
        <taxon>Pseudomonadati</taxon>
        <taxon>Thermodesulfobacteriota</taxon>
        <taxon>Desulfuromonadia</taxon>
        <taxon>Desulfuromonadales</taxon>
        <taxon>Trichloromonadaceae</taxon>
        <taxon>Trichloromonas</taxon>
    </lineage>
</organism>
<dbReference type="PANTHER" id="PTHR43071:SF1">
    <property type="entry name" value="2-AMINO-4-HYDROXY-6-HYDROXYMETHYLDIHYDROPTERIDINE PYROPHOSPHOKINASE"/>
    <property type="match status" value="1"/>
</dbReference>
<reference evidence="14 15" key="1">
    <citation type="submission" date="2019-07" db="EMBL/GenBank/DDBJ databases">
        <title>Insights of Desulfuromonas acetexigens electromicrobiology.</title>
        <authorList>
            <person name="Katuri K."/>
            <person name="Sapireddy V."/>
            <person name="Shaw D.R."/>
            <person name="Saikaly P."/>
        </authorList>
    </citation>
    <scope>NUCLEOTIDE SEQUENCE [LARGE SCALE GENOMIC DNA]</scope>
    <source>
        <strain evidence="14 15">2873</strain>
    </source>
</reference>
<comment type="caution">
    <text evidence="14">The sequence shown here is derived from an EMBL/GenBank/DDBJ whole genome shotgun (WGS) entry which is preliminary data.</text>
</comment>
<feature type="domain" description="7,8-dihydro-6-hydroxymethylpterin-pyrophosphokinase" evidence="13">
    <location>
        <begin position="89"/>
        <end position="100"/>
    </location>
</feature>
<evidence type="ECO:0000256" key="8">
    <source>
        <dbReference type="ARBA" id="ARBA00022840"/>
    </source>
</evidence>
<dbReference type="GO" id="GO:0046654">
    <property type="term" value="P:tetrahydrofolate biosynthetic process"/>
    <property type="evidence" value="ECO:0007669"/>
    <property type="project" value="UniProtKB-UniPathway"/>
</dbReference>
<name>A0A550JGB2_9BACT</name>
<dbReference type="NCBIfam" id="TIGR01498">
    <property type="entry name" value="folK"/>
    <property type="match status" value="1"/>
</dbReference>
<evidence type="ECO:0000256" key="12">
    <source>
        <dbReference type="ARBA" id="ARBA00033413"/>
    </source>
</evidence>
<keyword evidence="9" id="KW-0289">Folate biosynthesis</keyword>
<dbReference type="SUPFAM" id="SSF55083">
    <property type="entry name" value="6-hydroxymethyl-7,8-dihydropterin pyrophosphokinase, HPPK"/>
    <property type="match status" value="1"/>
</dbReference>
<dbReference type="Pfam" id="PF01288">
    <property type="entry name" value="HPPK"/>
    <property type="match status" value="1"/>
</dbReference>
<dbReference type="RefSeq" id="WP_092057270.1">
    <property type="nucleotide sequence ID" value="NZ_FOJJ01000034.1"/>
</dbReference>
<comment type="pathway">
    <text evidence="1">Cofactor biosynthesis; tetrahydrofolate biosynthesis; 2-amino-4-hydroxy-6-hydroxymethyl-7,8-dihydropteridine diphosphate from 7,8-dihydroneopterin triphosphate: step 4/4.</text>
</comment>
<comment type="similarity">
    <text evidence="2">Belongs to the HPPK family.</text>
</comment>
<dbReference type="PROSITE" id="PS00794">
    <property type="entry name" value="HPPK"/>
    <property type="match status" value="1"/>
</dbReference>
<dbReference type="InterPro" id="IPR035907">
    <property type="entry name" value="Hppk_sf"/>
</dbReference>
<dbReference type="InterPro" id="IPR000550">
    <property type="entry name" value="Hppk"/>
</dbReference>
<sequence length="165" mass="18351">MHTAYLAFGANLGDCLATFRTARRLLAEAEGVRVDGASSLYRTDAVGGPPGQPSYLNGVLQVATELSPEELLALGLDLEAHFGRERLEHWGPRTLDIDLLLYDKVLCDRPELTLPHPRLHQRRFVLAPLAELAADLRHPLLQRTIGELLADLDDPARVHRLPDPW</sequence>
<dbReference type="GO" id="GO:0003848">
    <property type="term" value="F:2-amino-4-hydroxy-6-hydroxymethyldihydropteridine diphosphokinase activity"/>
    <property type="evidence" value="ECO:0007669"/>
    <property type="project" value="UniProtKB-EC"/>
</dbReference>
<keyword evidence="15" id="KW-1185">Reference proteome</keyword>
<gene>
    <name evidence="14" type="primary">folK</name>
    <name evidence="14" type="ORF">FL622_06630</name>
</gene>
<keyword evidence="7 14" id="KW-0418">Kinase</keyword>
<proteinExistence type="inferred from homology"/>
<dbReference type="Gene3D" id="3.30.70.560">
    <property type="entry name" value="7,8-Dihydro-6-hydroxymethylpterin-pyrophosphokinase HPPK"/>
    <property type="match status" value="1"/>
</dbReference>
<dbReference type="UniPathway" id="UPA00077">
    <property type="reaction ID" value="UER00155"/>
</dbReference>
<evidence type="ECO:0000256" key="5">
    <source>
        <dbReference type="ARBA" id="ARBA00022679"/>
    </source>
</evidence>
<evidence type="ECO:0000256" key="1">
    <source>
        <dbReference type="ARBA" id="ARBA00005051"/>
    </source>
</evidence>
<evidence type="ECO:0000313" key="15">
    <source>
        <dbReference type="Proteomes" id="UP000317155"/>
    </source>
</evidence>